<dbReference type="Pfam" id="PF02620">
    <property type="entry name" value="YceD"/>
    <property type="match status" value="1"/>
</dbReference>
<gene>
    <name evidence="2" type="ORF">AWJ14_17795</name>
</gene>
<dbReference type="InterPro" id="IPR003772">
    <property type="entry name" value="YceD"/>
</dbReference>
<reference evidence="2 3" key="1">
    <citation type="submission" date="2015-12" db="EMBL/GenBank/DDBJ databases">
        <authorList>
            <person name="Shamseldin A."/>
            <person name="Moawad H."/>
            <person name="Abd El-Rahim W.M."/>
            <person name="Sadowsky M.J."/>
        </authorList>
    </citation>
    <scope>NUCLEOTIDE SEQUENCE [LARGE SCALE GENOMIC DNA]</scope>
    <source>
        <strain evidence="2 3">JC234</strain>
    </source>
</reference>
<comment type="caution">
    <text evidence="2">The sequence shown here is derived from an EMBL/GenBank/DDBJ whole genome shotgun (WGS) entry which is preliminary data.</text>
</comment>
<dbReference type="EMBL" id="LQZT01000034">
    <property type="protein sequence ID" value="OCW56774.1"/>
    <property type="molecule type" value="Genomic_DNA"/>
</dbReference>
<organism evidence="2 3">
    <name type="scientific">Hoeflea olei</name>
    <dbReference type="NCBI Taxonomy" id="1480615"/>
    <lineage>
        <taxon>Bacteria</taxon>
        <taxon>Pseudomonadati</taxon>
        <taxon>Pseudomonadota</taxon>
        <taxon>Alphaproteobacteria</taxon>
        <taxon>Hyphomicrobiales</taxon>
        <taxon>Rhizobiaceae</taxon>
        <taxon>Hoeflea</taxon>
    </lineage>
</organism>
<protein>
    <submittedName>
        <fullName evidence="2">Metal-binding protein</fullName>
    </submittedName>
</protein>
<sequence>MTSATDGEFSYPVKVGHVSANPVTVRLSADAADLARLKAQWDVRDVQAFEAEIVLGRWKRDGVRVKGQVSATIVQDCVVTLDPVTQRIEEAFEAVFLPESSRLAKRIQDGTAEIFLDPEGPDQPDTFSGDSIDVGAVAAEFAALAIDPYPRKEGVEFADRIESLPEDDREPSPFAVLRTLKRDDSGS</sequence>
<dbReference type="AlphaFoldDB" id="A0A1C1YTF3"/>
<keyword evidence="3" id="KW-1185">Reference proteome</keyword>
<evidence type="ECO:0000256" key="1">
    <source>
        <dbReference type="SAM" id="MobiDB-lite"/>
    </source>
</evidence>
<dbReference type="RefSeq" id="WP_066181595.1">
    <property type="nucleotide sequence ID" value="NZ_LQZT01000034.1"/>
</dbReference>
<dbReference type="OrthoDB" id="8443793at2"/>
<evidence type="ECO:0000313" key="3">
    <source>
        <dbReference type="Proteomes" id="UP000094795"/>
    </source>
</evidence>
<dbReference type="Proteomes" id="UP000094795">
    <property type="component" value="Unassembled WGS sequence"/>
</dbReference>
<name>A0A1C1YTF3_9HYPH</name>
<feature type="region of interest" description="Disordered" evidence="1">
    <location>
        <begin position="161"/>
        <end position="187"/>
    </location>
</feature>
<accession>A0A1C1YTF3</accession>
<evidence type="ECO:0000313" key="2">
    <source>
        <dbReference type="EMBL" id="OCW56774.1"/>
    </source>
</evidence>
<dbReference type="STRING" id="1480615.AWJ14_17795"/>
<proteinExistence type="predicted"/>